<accession>A0A8J3FJP2</accession>
<feature type="transmembrane region" description="Helical" evidence="20">
    <location>
        <begin position="28"/>
        <end position="53"/>
    </location>
</feature>
<dbReference type="Proteomes" id="UP000662200">
    <property type="component" value="Unassembled WGS sequence"/>
</dbReference>
<keyword evidence="14 20" id="KW-0472">Membrane</keyword>
<feature type="modified residue" description="4-aspartylphosphate" evidence="19">
    <location>
        <position position="722"/>
    </location>
</feature>
<dbReference type="InterPro" id="IPR011006">
    <property type="entry name" value="CheY-like_superfamily"/>
</dbReference>
<dbReference type="InterPro" id="IPR001789">
    <property type="entry name" value="Sig_transdc_resp-reg_receiver"/>
</dbReference>
<dbReference type="PROSITE" id="PS50110">
    <property type="entry name" value="RESPONSE_REGULATORY"/>
    <property type="match status" value="2"/>
</dbReference>
<evidence type="ECO:0000256" key="12">
    <source>
        <dbReference type="ARBA" id="ARBA00022989"/>
    </source>
</evidence>
<keyword evidence="5" id="KW-1003">Cell membrane</keyword>
<feature type="modified residue" description="4-aspartylphosphate" evidence="19">
    <location>
        <position position="586"/>
    </location>
</feature>
<dbReference type="Pfam" id="PF00672">
    <property type="entry name" value="HAMP"/>
    <property type="match status" value="1"/>
</dbReference>
<evidence type="ECO:0000313" key="26">
    <source>
        <dbReference type="Proteomes" id="UP000662200"/>
    </source>
</evidence>
<dbReference type="Pfam" id="PF02518">
    <property type="entry name" value="HATPase_c"/>
    <property type="match status" value="1"/>
</dbReference>
<keyword evidence="8 20" id="KW-0812">Transmembrane</keyword>
<evidence type="ECO:0000256" key="13">
    <source>
        <dbReference type="ARBA" id="ARBA00023012"/>
    </source>
</evidence>
<keyword evidence="6 19" id="KW-0597">Phosphoprotein</keyword>
<dbReference type="InterPro" id="IPR036097">
    <property type="entry name" value="HisK_dim/P_sf"/>
</dbReference>
<dbReference type="SMART" id="SM00304">
    <property type="entry name" value="HAMP"/>
    <property type="match status" value="1"/>
</dbReference>
<comment type="catalytic activity">
    <reaction evidence="1">
        <text>ATP + protein L-histidine = ADP + protein N-phospho-L-histidine.</text>
        <dbReference type="EC" id="2.7.13.3"/>
    </reaction>
</comment>
<comment type="caution">
    <text evidence="25">The sequence shown here is derived from an EMBL/GenBank/DDBJ whole genome shotgun (WGS) entry which is preliminary data.</text>
</comment>
<dbReference type="Pfam" id="PF00072">
    <property type="entry name" value="Response_reg"/>
    <property type="match status" value="2"/>
</dbReference>
<dbReference type="InterPro" id="IPR036890">
    <property type="entry name" value="HATPase_C_sf"/>
</dbReference>
<evidence type="ECO:0000259" key="21">
    <source>
        <dbReference type="PROSITE" id="PS50109"/>
    </source>
</evidence>
<evidence type="ECO:0000256" key="18">
    <source>
        <dbReference type="PROSITE-ProRule" id="PRU00110"/>
    </source>
</evidence>
<keyword evidence="11" id="KW-0067">ATP-binding</keyword>
<dbReference type="FunFam" id="3.30.565.10:FF:000010">
    <property type="entry name" value="Sensor histidine kinase RcsC"/>
    <property type="match status" value="1"/>
</dbReference>
<dbReference type="Gene3D" id="3.40.50.2300">
    <property type="match status" value="2"/>
</dbReference>
<dbReference type="SUPFAM" id="SSF47226">
    <property type="entry name" value="Histidine-containing phosphotransfer domain, HPT domain"/>
    <property type="match status" value="1"/>
</dbReference>
<dbReference type="GO" id="GO:0005886">
    <property type="term" value="C:plasma membrane"/>
    <property type="evidence" value="ECO:0007669"/>
    <property type="project" value="UniProtKB-SubCell"/>
</dbReference>
<keyword evidence="9" id="KW-0547">Nucleotide-binding</keyword>
<dbReference type="SMART" id="SM00387">
    <property type="entry name" value="HATPase_c"/>
    <property type="match status" value="1"/>
</dbReference>
<feature type="transmembrane region" description="Helical" evidence="20">
    <location>
        <begin position="210"/>
        <end position="230"/>
    </location>
</feature>
<proteinExistence type="inferred from homology"/>
<dbReference type="Gene3D" id="1.10.287.130">
    <property type="match status" value="1"/>
</dbReference>
<feature type="modified residue" description="Phosphohistidine" evidence="18">
    <location>
        <position position="864"/>
    </location>
</feature>
<comment type="similarity">
    <text evidence="3">In the N-terminal section; belongs to the phytochrome family.</text>
</comment>
<dbReference type="SMART" id="SM00448">
    <property type="entry name" value="REC"/>
    <property type="match status" value="2"/>
</dbReference>
<dbReference type="Gene3D" id="1.20.120.160">
    <property type="entry name" value="HPT domain"/>
    <property type="match status" value="1"/>
</dbReference>
<comment type="subcellular location">
    <subcellularLocation>
        <location evidence="2">Cell membrane</location>
        <topology evidence="2">Multi-pass membrane protein</topology>
    </subcellularLocation>
</comment>
<dbReference type="SMART" id="SM00073">
    <property type="entry name" value="HPT"/>
    <property type="match status" value="1"/>
</dbReference>
<feature type="domain" description="Histidine kinase" evidence="21">
    <location>
        <begin position="298"/>
        <end position="518"/>
    </location>
</feature>
<dbReference type="SUPFAM" id="SSF55874">
    <property type="entry name" value="ATPase domain of HSP90 chaperone/DNA topoisomerase II/histidine kinase"/>
    <property type="match status" value="1"/>
</dbReference>
<dbReference type="CDD" id="cd06225">
    <property type="entry name" value="HAMP"/>
    <property type="match status" value="1"/>
</dbReference>
<dbReference type="AlphaFoldDB" id="A0A8J3FJP2"/>
<keyword evidence="26" id="KW-1185">Reference proteome</keyword>
<dbReference type="InterPro" id="IPR036641">
    <property type="entry name" value="HPT_dom_sf"/>
</dbReference>
<dbReference type="FunFam" id="1.10.287.130:FF:000002">
    <property type="entry name" value="Two-component osmosensing histidine kinase"/>
    <property type="match status" value="1"/>
</dbReference>
<keyword evidence="10" id="KW-0418">Kinase</keyword>
<dbReference type="InterPro" id="IPR005467">
    <property type="entry name" value="His_kinase_dom"/>
</dbReference>
<dbReference type="CDD" id="cd19410">
    <property type="entry name" value="HK9-like_sensor"/>
    <property type="match status" value="1"/>
</dbReference>
<evidence type="ECO:0000256" key="3">
    <source>
        <dbReference type="ARBA" id="ARBA00006402"/>
    </source>
</evidence>
<dbReference type="Gene3D" id="3.30.565.10">
    <property type="entry name" value="Histidine kinase-like ATPase, C-terminal domain"/>
    <property type="match status" value="1"/>
</dbReference>
<dbReference type="Pfam" id="PF00512">
    <property type="entry name" value="HisKA"/>
    <property type="match status" value="1"/>
</dbReference>
<dbReference type="SUPFAM" id="SSF47384">
    <property type="entry name" value="Homodimeric domain of signal transducing histidine kinase"/>
    <property type="match status" value="1"/>
</dbReference>
<dbReference type="PROSITE" id="PS50894">
    <property type="entry name" value="HPT"/>
    <property type="match status" value="1"/>
</dbReference>
<dbReference type="InterPro" id="IPR004358">
    <property type="entry name" value="Sig_transdc_His_kin-like_C"/>
</dbReference>
<reference evidence="25" key="2">
    <citation type="submission" date="2020-09" db="EMBL/GenBank/DDBJ databases">
        <authorList>
            <person name="Sun Q."/>
            <person name="Ohkuma M."/>
        </authorList>
    </citation>
    <scope>NUCLEOTIDE SEQUENCE</scope>
    <source>
        <strain evidence="25">JCM 3091</strain>
    </source>
</reference>
<comment type="subunit">
    <text evidence="15">At low DSF concentrations, interacts with RpfF.</text>
</comment>
<dbReference type="Pfam" id="PF01627">
    <property type="entry name" value="Hpt"/>
    <property type="match status" value="1"/>
</dbReference>
<reference evidence="25" key="1">
    <citation type="journal article" date="2014" name="Int. J. Syst. Evol. Microbiol.">
        <title>Complete genome sequence of Corynebacterium casei LMG S-19264T (=DSM 44701T), isolated from a smear-ripened cheese.</title>
        <authorList>
            <consortium name="US DOE Joint Genome Institute (JGI-PGF)"/>
            <person name="Walter F."/>
            <person name="Albersmeier A."/>
            <person name="Kalinowski J."/>
            <person name="Ruckert C."/>
        </authorList>
    </citation>
    <scope>NUCLEOTIDE SEQUENCE</scope>
    <source>
        <strain evidence="25">JCM 3091</strain>
    </source>
</reference>
<evidence type="ECO:0000256" key="15">
    <source>
        <dbReference type="ARBA" id="ARBA00064003"/>
    </source>
</evidence>
<evidence type="ECO:0000256" key="4">
    <source>
        <dbReference type="ARBA" id="ARBA00012438"/>
    </source>
</evidence>
<keyword evidence="7" id="KW-0808">Transferase</keyword>
<dbReference type="PROSITE" id="PS50109">
    <property type="entry name" value="HIS_KIN"/>
    <property type="match status" value="1"/>
</dbReference>
<feature type="domain" description="Response regulatory" evidence="22">
    <location>
        <begin position="673"/>
        <end position="790"/>
    </location>
</feature>
<dbReference type="InterPro" id="IPR003594">
    <property type="entry name" value="HATPase_dom"/>
</dbReference>
<evidence type="ECO:0000259" key="22">
    <source>
        <dbReference type="PROSITE" id="PS50110"/>
    </source>
</evidence>
<evidence type="ECO:0000256" key="10">
    <source>
        <dbReference type="ARBA" id="ARBA00022777"/>
    </source>
</evidence>
<dbReference type="CDD" id="cd17546">
    <property type="entry name" value="REC_hyHK_CKI1_RcsC-like"/>
    <property type="match status" value="1"/>
</dbReference>
<protein>
    <recommendedName>
        <fullName evidence="17">Circadian input-output histidine kinase CikA</fullName>
        <ecNumber evidence="4">2.7.13.3</ecNumber>
    </recommendedName>
    <alternativeName>
        <fullName evidence="16">Sensory/regulatory protein RpfC</fullName>
    </alternativeName>
</protein>
<evidence type="ECO:0000256" key="16">
    <source>
        <dbReference type="ARBA" id="ARBA00068150"/>
    </source>
</evidence>
<gene>
    <name evidence="25" type="ORF">GCM10010124_34660</name>
</gene>
<evidence type="ECO:0000256" key="17">
    <source>
        <dbReference type="ARBA" id="ARBA00074306"/>
    </source>
</evidence>
<evidence type="ECO:0000259" key="23">
    <source>
        <dbReference type="PROSITE" id="PS50885"/>
    </source>
</evidence>
<evidence type="ECO:0000256" key="19">
    <source>
        <dbReference type="PROSITE-ProRule" id="PRU00169"/>
    </source>
</evidence>
<feature type="domain" description="Response regulatory" evidence="22">
    <location>
        <begin position="536"/>
        <end position="650"/>
    </location>
</feature>
<dbReference type="PRINTS" id="PR00344">
    <property type="entry name" value="BCTRLSENSOR"/>
</dbReference>
<dbReference type="GO" id="GO:0005524">
    <property type="term" value="F:ATP binding"/>
    <property type="evidence" value="ECO:0007669"/>
    <property type="project" value="UniProtKB-KW"/>
</dbReference>
<dbReference type="InterPro" id="IPR003661">
    <property type="entry name" value="HisK_dim/P_dom"/>
</dbReference>
<dbReference type="PANTHER" id="PTHR45339">
    <property type="entry name" value="HYBRID SIGNAL TRANSDUCTION HISTIDINE KINASE J"/>
    <property type="match status" value="1"/>
</dbReference>
<dbReference type="PROSITE" id="PS50885">
    <property type="entry name" value="HAMP"/>
    <property type="match status" value="1"/>
</dbReference>
<dbReference type="SUPFAM" id="SSF52172">
    <property type="entry name" value="CheY-like"/>
    <property type="match status" value="2"/>
</dbReference>
<evidence type="ECO:0000256" key="1">
    <source>
        <dbReference type="ARBA" id="ARBA00000085"/>
    </source>
</evidence>
<keyword evidence="12 20" id="KW-1133">Transmembrane helix</keyword>
<dbReference type="CDD" id="cd00082">
    <property type="entry name" value="HisKA"/>
    <property type="match status" value="1"/>
</dbReference>
<dbReference type="SUPFAM" id="SSF158472">
    <property type="entry name" value="HAMP domain-like"/>
    <property type="match status" value="1"/>
</dbReference>
<feature type="domain" description="HPt" evidence="24">
    <location>
        <begin position="825"/>
        <end position="921"/>
    </location>
</feature>
<dbReference type="InterPro" id="IPR008207">
    <property type="entry name" value="Sig_transdc_His_kin_Hpt_dom"/>
</dbReference>
<dbReference type="EMBL" id="BMQC01000015">
    <property type="protein sequence ID" value="GGK38882.1"/>
    <property type="molecule type" value="Genomic_DNA"/>
</dbReference>
<dbReference type="PANTHER" id="PTHR45339:SF1">
    <property type="entry name" value="HYBRID SIGNAL TRANSDUCTION HISTIDINE KINASE J"/>
    <property type="match status" value="1"/>
</dbReference>
<name>A0A8J3FJP2_9ACTN</name>
<sequence length="930" mass="98333">MAGDRPDAASPEALRGGRPRRRLAVSQWPVGALLTLGYVVALLALAAVVGSAYPRIGALLTARAQVEHSYRVIDRLAALHLDVQAAERGQRGYLLTGQGSYLVPYDRALPRIAGSLQELRTLTADNPHQQSALTALETPLRDKLAELAETVALRDSAGFGAAQRLVLTERGARDMDRIEQLINTMRTEEETLLADRQRVSAAEAADTRRFILWGSLAALLLVAGFARWVIRAVTRPVTRVTGAAQRVAAGDLDERAEVSGPTELREMAAAVNTSVRAIARAHDEAMAATAAKSAFLATMSHEIRTPLNAVIGMSGLLLDTELEAQQREYAETVRDSADALLAIISDILDFSKIESGEFVLEEATFDVRECLDTALSLVSLAADAKGLELVGQLDADCPAWVRGDVTRLRQILVNLLSNAVKFTERGEIVATVGATPDEGGYCLRLTVADTGIGIPTDRMDRLFRSFSQVDASTTRVYGGSGLGLAISRRLAQKMGGDLTVRSEVGRGSTFTATARVRAATGGGPAGTPAGELAGRRTLIVDDNATNRRVLAAQLTGWGMTCTVTSGAAEALALLERGEQFDVAVLDMRMPDTNGIQLAQLIRERVGRRLPLVLLSSVHWRLSATEQALFDGLLTKPARAAVLRDKLTRALGATVAGPGAAPAQGAPADDRPLRILLAEDNPTNQRVARLMLHRLGHRVDTVANGAEAVEAVRRLPYDLVLMDVQMPVMDGLTATRQIRGMLPPERQPRIVAVTANAQPEDRAACRAAGMDDYLSKPIELAALGAVVAGGGAGAAAAPPAPAADSRREAFQERLAEITGPRPSASERELISRIIASFVEGAPGQVSALAGAARGGDLGDVASRAHQLQGSAGNLGADDLARRCQRIEEQAAAGHAPTDAELADLAASARTAVEALAALAAESWPTPPTEPA</sequence>
<evidence type="ECO:0000256" key="9">
    <source>
        <dbReference type="ARBA" id="ARBA00022741"/>
    </source>
</evidence>
<dbReference type="SMART" id="SM00388">
    <property type="entry name" value="HisKA"/>
    <property type="match status" value="1"/>
</dbReference>
<feature type="domain" description="HAMP" evidence="23">
    <location>
        <begin position="231"/>
        <end position="283"/>
    </location>
</feature>
<evidence type="ECO:0000256" key="6">
    <source>
        <dbReference type="ARBA" id="ARBA00022553"/>
    </source>
</evidence>
<dbReference type="CDD" id="cd16922">
    <property type="entry name" value="HATPase_EvgS-ArcB-TorS-like"/>
    <property type="match status" value="1"/>
</dbReference>
<evidence type="ECO:0000256" key="11">
    <source>
        <dbReference type="ARBA" id="ARBA00022840"/>
    </source>
</evidence>
<dbReference type="InterPro" id="IPR003660">
    <property type="entry name" value="HAMP_dom"/>
</dbReference>
<evidence type="ECO:0000256" key="7">
    <source>
        <dbReference type="ARBA" id="ARBA00022679"/>
    </source>
</evidence>
<organism evidence="25 26">
    <name type="scientific">Pilimelia terevasa</name>
    <dbReference type="NCBI Taxonomy" id="53372"/>
    <lineage>
        <taxon>Bacteria</taxon>
        <taxon>Bacillati</taxon>
        <taxon>Actinomycetota</taxon>
        <taxon>Actinomycetes</taxon>
        <taxon>Micromonosporales</taxon>
        <taxon>Micromonosporaceae</taxon>
        <taxon>Pilimelia</taxon>
    </lineage>
</organism>
<evidence type="ECO:0000256" key="2">
    <source>
        <dbReference type="ARBA" id="ARBA00004651"/>
    </source>
</evidence>
<dbReference type="EC" id="2.7.13.3" evidence="4"/>
<dbReference type="Pfam" id="PF05227">
    <property type="entry name" value="CHASE3"/>
    <property type="match status" value="1"/>
</dbReference>
<dbReference type="InterPro" id="IPR007891">
    <property type="entry name" value="CHASE3"/>
</dbReference>
<keyword evidence="13" id="KW-0902">Two-component regulatory system</keyword>
<evidence type="ECO:0000313" key="25">
    <source>
        <dbReference type="EMBL" id="GGK38882.1"/>
    </source>
</evidence>
<evidence type="ECO:0000256" key="20">
    <source>
        <dbReference type="SAM" id="Phobius"/>
    </source>
</evidence>
<dbReference type="GO" id="GO:0000155">
    <property type="term" value="F:phosphorelay sensor kinase activity"/>
    <property type="evidence" value="ECO:0007669"/>
    <property type="project" value="InterPro"/>
</dbReference>
<evidence type="ECO:0000256" key="8">
    <source>
        <dbReference type="ARBA" id="ARBA00022692"/>
    </source>
</evidence>
<evidence type="ECO:0000259" key="24">
    <source>
        <dbReference type="PROSITE" id="PS50894"/>
    </source>
</evidence>
<dbReference type="CDD" id="cd00156">
    <property type="entry name" value="REC"/>
    <property type="match status" value="1"/>
</dbReference>
<dbReference type="CDD" id="cd00088">
    <property type="entry name" value="HPT"/>
    <property type="match status" value="1"/>
</dbReference>
<dbReference type="Gene3D" id="6.10.340.10">
    <property type="match status" value="1"/>
</dbReference>
<dbReference type="RefSeq" id="WP_189115401.1">
    <property type="nucleotide sequence ID" value="NZ_BMQC01000015.1"/>
</dbReference>
<evidence type="ECO:0000256" key="5">
    <source>
        <dbReference type="ARBA" id="ARBA00022475"/>
    </source>
</evidence>
<evidence type="ECO:0000256" key="14">
    <source>
        <dbReference type="ARBA" id="ARBA00023136"/>
    </source>
</evidence>